<proteinExistence type="predicted"/>
<evidence type="ECO:0000313" key="2">
    <source>
        <dbReference type="EMBL" id="PZO89597.1"/>
    </source>
</evidence>
<sequence length="201" mass="22758">MPFWKEYMKPYSDREEIKTLDDLLALHDSRFVDELYRRLLGREPDVIGRAGHLRSLRQGGAKLSLIWNIVTSDEGKSKIIELGGLDAAMKRYEDRSRSLFARWRFRNSLDYGRSRQARDARAQANQAFALEDRVSARLETMQQALDGLVDTIRTGAFPAGQGGVTVVEQPKAIHSIRSRGLNVRPIDLPGKANPVIARLKI</sequence>
<name>A0A2W5A8Q3_9SPHN</name>
<protein>
    <recommendedName>
        <fullName evidence="1">DUF4214 domain-containing protein</fullName>
    </recommendedName>
</protein>
<feature type="domain" description="DUF4214" evidence="1">
    <location>
        <begin position="26"/>
        <end position="78"/>
    </location>
</feature>
<gene>
    <name evidence="2" type="ORF">DI623_09750</name>
</gene>
<comment type="caution">
    <text evidence="2">The sequence shown here is derived from an EMBL/GenBank/DDBJ whole genome shotgun (WGS) entry which is preliminary data.</text>
</comment>
<dbReference type="InterPro" id="IPR025282">
    <property type="entry name" value="DUF4214"/>
</dbReference>
<dbReference type="EMBL" id="QFNN01000053">
    <property type="protein sequence ID" value="PZO89597.1"/>
    <property type="molecule type" value="Genomic_DNA"/>
</dbReference>
<dbReference type="Pfam" id="PF13946">
    <property type="entry name" value="DUF4214"/>
    <property type="match status" value="1"/>
</dbReference>
<evidence type="ECO:0000313" key="3">
    <source>
        <dbReference type="Proteomes" id="UP000249066"/>
    </source>
</evidence>
<organism evidence="2 3">
    <name type="scientific">Sphingomonas sanxanigenens</name>
    <dbReference type="NCBI Taxonomy" id="397260"/>
    <lineage>
        <taxon>Bacteria</taxon>
        <taxon>Pseudomonadati</taxon>
        <taxon>Pseudomonadota</taxon>
        <taxon>Alphaproteobacteria</taxon>
        <taxon>Sphingomonadales</taxon>
        <taxon>Sphingomonadaceae</taxon>
        <taxon>Sphingomonas</taxon>
    </lineage>
</organism>
<dbReference type="AlphaFoldDB" id="A0A2W5A8Q3"/>
<evidence type="ECO:0000259" key="1">
    <source>
        <dbReference type="Pfam" id="PF13946"/>
    </source>
</evidence>
<dbReference type="Proteomes" id="UP000249066">
    <property type="component" value="Unassembled WGS sequence"/>
</dbReference>
<accession>A0A2W5A8Q3</accession>
<reference evidence="2 3" key="1">
    <citation type="submission" date="2017-08" db="EMBL/GenBank/DDBJ databases">
        <title>Infants hospitalized years apart are colonized by the same room-sourced microbial strains.</title>
        <authorList>
            <person name="Brooks B."/>
            <person name="Olm M.R."/>
            <person name="Firek B.A."/>
            <person name="Baker R."/>
            <person name="Thomas B.C."/>
            <person name="Morowitz M.J."/>
            <person name="Banfield J.F."/>
        </authorList>
    </citation>
    <scope>NUCLEOTIDE SEQUENCE [LARGE SCALE GENOMIC DNA]</scope>
    <source>
        <strain evidence="2">S2_018_000_R2_101</strain>
    </source>
</reference>